<evidence type="ECO:0008006" key="2">
    <source>
        <dbReference type="Google" id="ProtNLM"/>
    </source>
</evidence>
<comment type="caution">
    <text evidence="1">The sequence shown here is derived from an EMBL/GenBank/DDBJ whole genome shotgun (WGS) entry which is preliminary data.</text>
</comment>
<gene>
    <name evidence="1" type="ORF">S01H1_17495</name>
</gene>
<evidence type="ECO:0000313" key="1">
    <source>
        <dbReference type="EMBL" id="GAF72498.1"/>
    </source>
</evidence>
<proteinExistence type="predicted"/>
<name>X0RUP3_9ZZZZ</name>
<reference evidence="1" key="1">
    <citation type="journal article" date="2014" name="Front. Microbiol.">
        <title>High frequency of phylogenetically diverse reductive dehalogenase-homologous genes in deep subseafloor sedimentary metagenomes.</title>
        <authorList>
            <person name="Kawai M."/>
            <person name="Futagami T."/>
            <person name="Toyoda A."/>
            <person name="Takaki Y."/>
            <person name="Nishi S."/>
            <person name="Hori S."/>
            <person name="Arai W."/>
            <person name="Tsubouchi T."/>
            <person name="Morono Y."/>
            <person name="Uchiyama I."/>
            <person name="Ito T."/>
            <person name="Fujiyama A."/>
            <person name="Inagaki F."/>
            <person name="Takami H."/>
        </authorList>
    </citation>
    <scope>NUCLEOTIDE SEQUENCE</scope>
    <source>
        <strain evidence="1">Expedition CK06-06</strain>
    </source>
</reference>
<dbReference type="AlphaFoldDB" id="X0RUP3"/>
<dbReference type="EMBL" id="BARS01009285">
    <property type="protein sequence ID" value="GAF72498.1"/>
    <property type="molecule type" value="Genomic_DNA"/>
</dbReference>
<sequence length="190" mass="21928">MKPFNPLKPPVYAQGHIDSKAKSIKPGFESNWALAHYVYGLSQKLPGAVWLLIIRDPKWACNSLSNFNNADWRGADVLETCNCYNETWAGILRQALLMKVKPYWMDFEKYVRGWYIEPLLSLFDIPLVEANKKKARNHLARKVRSSGNYNPVDVLLYPRRRQGSIFQIGRQITSVVRDQCPELTLNSMNQ</sequence>
<organism evidence="1">
    <name type="scientific">marine sediment metagenome</name>
    <dbReference type="NCBI Taxonomy" id="412755"/>
    <lineage>
        <taxon>unclassified sequences</taxon>
        <taxon>metagenomes</taxon>
        <taxon>ecological metagenomes</taxon>
    </lineage>
</organism>
<protein>
    <recommendedName>
        <fullName evidence="2">Sulfotransferase domain-containing protein</fullName>
    </recommendedName>
</protein>
<accession>X0RUP3</accession>